<evidence type="ECO:0000259" key="2">
    <source>
        <dbReference type="PROSITE" id="PS50006"/>
    </source>
</evidence>
<sequence length="445" mass="51100">MSNENYFHEEFYSSPPPSQKRLLNDSPRRPLQEITRLPETPERDRCDELNSDDFVRTSDVGYLSSERSSIYTANPIVIMGSYEKPITLGRGGASTIKIGRRNRQISRTHVSIQYNPDKDHFELLVVGLNGARVDDVHYRQHERALLEDDSFVDILGDHIIFRQPSPPLRFDKEIAKTVLINPQSLFDDEFEQPPKKRQCNETEEKVEEVEKKQTIQEEGKKQLNVTCLSEEDDDEIAAIKKETTSEGMPSTDSIDNKDDKKKDDNAVVSTGNDGNQKENLAEGMQDYSEVIIDALVFSRKSSMPVSDICSRIMSSNPTYKLQSREVWIERIQRELKEKPFFGEIVRKGKTADGSPKENLYYYNGDLDPVEWRRATYTQVGRSARKCTLQDKQYFWKIPPKLGRNRSSYIPPPAKAYTAPSSSSSLSQSMKRTRAEKENEDEYAEK</sequence>
<name>A0A8H7ENB6_9FUNG</name>
<feature type="compositionally biased region" description="Basic and acidic residues" evidence="1">
    <location>
        <begin position="1"/>
        <end position="11"/>
    </location>
</feature>
<feature type="region of interest" description="Disordered" evidence="1">
    <location>
        <begin position="1"/>
        <end position="29"/>
    </location>
</feature>
<feature type="domain" description="FHA" evidence="2">
    <location>
        <begin position="86"/>
        <end position="138"/>
    </location>
</feature>
<dbReference type="CDD" id="cd22699">
    <property type="entry name" value="FHA_PLM2-like"/>
    <property type="match status" value="1"/>
</dbReference>
<dbReference type="AlphaFoldDB" id="A0A8H7ENB6"/>
<evidence type="ECO:0000256" key="1">
    <source>
        <dbReference type="SAM" id="MobiDB-lite"/>
    </source>
</evidence>
<protein>
    <recommendedName>
        <fullName evidence="2">FHA domain-containing protein</fullName>
    </recommendedName>
</protein>
<dbReference type="SUPFAM" id="SSF49879">
    <property type="entry name" value="SMAD/FHA domain"/>
    <property type="match status" value="1"/>
</dbReference>
<evidence type="ECO:0000313" key="3">
    <source>
        <dbReference type="EMBL" id="KAF7723652.1"/>
    </source>
</evidence>
<dbReference type="Proteomes" id="UP000605846">
    <property type="component" value="Unassembled WGS sequence"/>
</dbReference>
<reference evidence="3" key="1">
    <citation type="submission" date="2020-01" db="EMBL/GenBank/DDBJ databases">
        <title>Genome Sequencing of Three Apophysomyces-Like Fungal Strains Confirms a Novel Fungal Genus in the Mucoromycota with divergent Burkholderia-like Endosymbiotic Bacteria.</title>
        <authorList>
            <person name="Stajich J.E."/>
            <person name="Macias A.M."/>
            <person name="Carter-House D."/>
            <person name="Lovett B."/>
            <person name="Kasson L.R."/>
            <person name="Berry K."/>
            <person name="Grigoriev I."/>
            <person name="Chang Y."/>
            <person name="Spatafora J."/>
            <person name="Kasson M.T."/>
        </authorList>
    </citation>
    <scope>NUCLEOTIDE SEQUENCE</scope>
    <source>
        <strain evidence="3">NRRL A-21654</strain>
    </source>
</reference>
<feature type="region of interest" description="Disordered" evidence="1">
    <location>
        <begin position="240"/>
        <end position="279"/>
    </location>
</feature>
<accession>A0A8H7ENB6</accession>
<organism evidence="3 4">
    <name type="scientific">Apophysomyces ossiformis</name>
    <dbReference type="NCBI Taxonomy" id="679940"/>
    <lineage>
        <taxon>Eukaryota</taxon>
        <taxon>Fungi</taxon>
        <taxon>Fungi incertae sedis</taxon>
        <taxon>Mucoromycota</taxon>
        <taxon>Mucoromycotina</taxon>
        <taxon>Mucoromycetes</taxon>
        <taxon>Mucorales</taxon>
        <taxon>Mucorineae</taxon>
        <taxon>Mucoraceae</taxon>
        <taxon>Apophysomyces</taxon>
    </lineage>
</organism>
<dbReference type="Gene3D" id="2.60.200.20">
    <property type="match status" value="1"/>
</dbReference>
<dbReference type="PROSITE" id="PS50006">
    <property type="entry name" value="FHA_DOMAIN"/>
    <property type="match status" value="1"/>
</dbReference>
<gene>
    <name evidence="3" type="ORF">EC973_001794</name>
</gene>
<dbReference type="InterPro" id="IPR000253">
    <property type="entry name" value="FHA_dom"/>
</dbReference>
<keyword evidence="4" id="KW-1185">Reference proteome</keyword>
<proteinExistence type="predicted"/>
<comment type="caution">
    <text evidence="3">The sequence shown here is derived from an EMBL/GenBank/DDBJ whole genome shotgun (WGS) entry which is preliminary data.</text>
</comment>
<dbReference type="InterPro" id="IPR008984">
    <property type="entry name" value="SMAD_FHA_dom_sf"/>
</dbReference>
<dbReference type="EMBL" id="JABAYA010000144">
    <property type="protein sequence ID" value="KAF7723652.1"/>
    <property type="molecule type" value="Genomic_DNA"/>
</dbReference>
<feature type="region of interest" description="Disordered" evidence="1">
    <location>
        <begin position="403"/>
        <end position="445"/>
    </location>
</feature>
<evidence type="ECO:0000313" key="4">
    <source>
        <dbReference type="Proteomes" id="UP000605846"/>
    </source>
</evidence>
<dbReference type="OrthoDB" id="5348546at2759"/>
<feature type="compositionally biased region" description="Basic and acidic residues" evidence="1">
    <location>
        <begin position="254"/>
        <end position="265"/>
    </location>
</feature>